<dbReference type="Proteomes" id="UP000323380">
    <property type="component" value="Unassembled WGS sequence"/>
</dbReference>
<keyword evidence="3" id="KW-1185">Reference proteome</keyword>
<evidence type="ECO:0000313" key="3">
    <source>
        <dbReference type="Proteomes" id="UP000323380"/>
    </source>
</evidence>
<comment type="caution">
    <text evidence="2">The sequence shown here is derived from an EMBL/GenBank/DDBJ whole genome shotgun (WGS) entry which is preliminary data.</text>
</comment>
<dbReference type="RefSeq" id="WP_067894907.1">
    <property type="nucleotide sequence ID" value="NZ_VSFG01000003.1"/>
</dbReference>
<gene>
    <name evidence="2" type="ORF">FXF69_19140</name>
</gene>
<accession>A0A5D0NN35</accession>
<dbReference type="AlphaFoldDB" id="A0A5D0NN35"/>
<evidence type="ECO:0000256" key="1">
    <source>
        <dbReference type="SAM" id="MobiDB-lite"/>
    </source>
</evidence>
<reference evidence="2 3" key="1">
    <citation type="submission" date="2019-08" db="EMBL/GenBank/DDBJ databases">
        <title>Actinomadura sp. nov. CYP1-5 isolated from mountain soil.</title>
        <authorList>
            <person name="Songsumanus A."/>
            <person name="Kuncharoen N."/>
            <person name="Kudo T."/>
            <person name="Yuki M."/>
            <person name="Igarashi Y."/>
            <person name="Tanasupawat S."/>
        </authorList>
    </citation>
    <scope>NUCLEOTIDE SEQUENCE [LARGE SCALE GENOMIC DNA]</scope>
    <source>
        <strain evidence="2 3">JCM 14158</strain>
    </source>
</reference>
<protein>
    <submittedName>
        <fullName evidence="2">Uncharacterized protein</fullName>
    </submittedName>
</protein>
<evidence type="ECO:0000313" key="2">
    <source>
        <dbReference type="EMBL" id="TYB45544.1"/>
    </source>
</evidence>
<sequence>MAAVSGRPRRRRARELTSHNPFWLPRYSDLPPRVLCPLIDGNHANYYVKLKSAEAEYERFKERMAINPSDLPRRGHLVLVRGGEGAGKSALLNRCAHWLVENSQETPPKIYHAHLLENDIDDRGQLDHALRIAKKLYGLVQLELDEAAVSRLAPLFRDLEERRPADPVHRPERGAPRFGEPPEPPPRPLRETDIIDVLQFLGRVIQGMGACLLLVLPPAKSLAEVESYLRLVQPSLILMTELDVVHGEDAPRNDSDAALVELWLEDSLSDDDIQEFLRDRLRRAERRGAVHPPVSMETLRPLRRTVGDHITIFLLQNFLATVLELALQRNAPEVGDDDFNTFLSAGMGSP</sequence>
<name>A0A5D0NN35_9ACTN</name>
<proteinExistence type="predicted"/>
<feature type="compositionally biased region" description="Basic and acidic residues" evidence="1">
    <location>
        <begin position="163"/>
        <end position="175"/>
    </location>
</feature>
<organism evidence="2 3">
    <name type="scientific">Actinomadura chibensis</name>
    <dbReference type="NCBI Taxonomy" id="392828"/>
    <lineage>
        <taxon>Bacteria</taxon>
        <taxon>Bacillati</taxon>
        <taxon>Actinomycetota</taxon>
        <taxon>Actinomycetes</taxon>
        <taxon>Streptosporangiales</taxon>
        <taxon>Thermomonosporaceae</taxon>
        <taxon>Actinomadura</taxon>
    </lineage>
</organism>
<dbReference type="STRING" id="1220554.GCA_001552135_04637"/>
<feature type="region of interest" description="Disordered" evidence="1">
    <location>
        <begin position="163"/>
        <end position="190"/>
    </location>
</feature>
<dbReference type="EMBL" id="VSFG01000003">
    <property type="protein sequence ID" value="TYB45544.1"/>
    <property type="molecule type" value="Genomic_DNA"/>
</dbReference>